<dbReference type="EMBL" id="QLLL01000004">
    <property type="protein sequence ID" value="RAJ05347.1"/>
    <property type="molecule type" value="Genomic_DNA"/>
</dbReference>
<dbReference type="AlphaFoldDB" id="A0A327QUC1"/>
<dbReference type="Pfam" id="PF13858">
    <property type="entry name" value="DUF4199"/>
    <property type="match status" value="1"/>
</dbReference>
<evidence type="ECO:0000256" key="1">
    <source>
        <dbReference type="SAM" id="Phobius"/>
    </source>
</evidence>
<organism evidence="2 3">
    <name type="scientific">Chitinophaga skermanii</name>
    <dbReference type="NCBI Taxonomy" id="331697"/>
    <lineage>
        <taxon>Bacteria</taxon>
        <taxon>Pseudomonadati</taxon>
        <taxon>Bacteroidota</taxon>
        <taxon>Chitinophagia</taxon>
        <taxon>Chitinophagales</taxon>
        <taxon>Chitinophagaceae</taxon>
        <taxon>Chitinophaga</taxon>
    </lineage>
</organism>
<dbReference type="RefSeq" id="WP_111597943.1">
    <property type="nucleotide sequence ID" value="NZ_QLLL01000004.1"/>
</dbReference>
<dbReference type="OrthoDB" id="678029at2"/>
<reference evidence="2 3" key="1">
    <citation type="submission" date="2018-06" db="EMBL/GenBank/DDBJ databases">
        <title>Genomic Encyclopedia of Archaeal and Bacterial Type Strains, Phase II (KMG-II): from individual species to whole genera.</title>
        <authorList>
            <person name="Goeker M."/>
        </authorList>
    </citation>
    <scope>NUCLEOTIDE SEQUENCE [LARGE SCALE GENOMIC DNA]</scope>
    <source>
        <strain evidence="2 3">DSM 23857</strain>
    </source>
</reference>
<proteinExistence type="predicted"/>
<name>A0A327QUC1_9BACT</name>
<keyword evidence="3" id="KW-1185">Reference proteome</keyword>
<evidence type="ECO:0000313" key="2">
    <source>
        <dbReference type="EMBL" id="RAJ05347.1"/>
    </source>
</evidence>
<comment type="caution">
    <text evidence="2">The sequence shown here is derived from an EMBL/GenBank/DDBJ whole genome shotgun (WGS) entry which is preliminary data.</text>
</comment>
<feature type="transmembrane region" description="Helical" evidence="1">
    <location>
        <begin position="76"/>
        <end position="96"/>
    </location>
</feature>
<protein>
    <submittedName>
        <fullName evidence="2">Uncharacterized protein DUF4199</fullName>
    </submittedName>
</protein>
<feature type="transmembrane region" description="Helical" evidence="1">
    <location>
        <begin position="133"/>
        <end position="160"/>
    </location>
</feature>
<keyword evidence="1" id="KW-1133">Transmembrane helix</keyword>
<keyword evidence="1" id="KW-0472">Membrane</keyword>
<keyword evidence="1" id="KW-0812">Transmembrane</keyword>
<sequence>MKSKVHIKFGLGAALVAAILFSIFYFLESQENAGAFKWAFILVMAGGIFMSCMQYVKVNGKATFGELFSNGFRTTAVIIVIFLAFVMACVTLSPTLKTKIMNEAAQANASTPATTEMSDDALKEQQEHVSAQFIPFLLAGALLPMLIIGGVSSALAAMVTKNSNISSSKK</sequence>
<evidence type="ECO:0000313" key="3">
    <source>
        <dbReference type="Proteomes" id="UP000249547"/>
    </source>
</evidence>
<gene>
    <name evidence="2" type="ORF">LX64_02504</name>
</gene>
<feature type="transmembrane region" description="Helical" evidence="1">
    <location>
        <begin position="38"/>
        <end position="56"/>
    </location>
</feature>
<dbReference type="InterPro" id="IPR025250">
    <property type="entry name" value="DUF4199"/>
</dbReference>
<feature type="transmembrane region" description="Helical" evidence="1">
    <location>
        <begin position="7"/>
        <end position="26"/>
    </location>
</feature>
<accession>A0A327QUC1</accession>
<dbReference type="Proteomes" id="UP000249547">
    <property type="component" value="Unassembled WGS sequence"/>
</dbReference>